<sequence length="39" mass="4198">MSPAHAWAMLYCACMRLCVCLQRNGFDGVAPEGLVPGTK</sequence>
<proteinExistence type="predicted"/>
<accession>A0A6G6CWW5</accession>
<dbReference type="AlphaFoldDB" id="A0A6G6CWW5"/>
<dbReference type="EMBL" id="MN734804">
    <property type="protein sequence ID" value="QIE07351.1"/>
    <property type="molecule type" value="Genomic_DNA"/>
</dbReference>
<reference evidence="1" key="1">
    <citation type="journal article" date="2020" name="Angew. Chem. Int. Ed. Engl.">
        <title>Mining Symbionts of Spider-Transmitted Fungus Illuminates Uncharted Biosynthetic Pathways to Cytotoxic Benzolactones.</title>
        <authorList>
            <person name="Niehs S.P."/>
            <person name="Dose B."/>
            <person name="Richter S."/>
            <person name="Pidot S.J."/>
            <person name="Dahse H.-M."/>
            <person name="Stinear T.P."/>
            <person name="Hertweck C."/>
        </authorList>
    </citation>
    <scope>NUCLEOTIDE SEQUENCE</scope>
    <source>
        <strain evidence="1">B8</strain>
    </source>
</reference>
<organism evidence="1">
    <name type="scientific">Burkholderia sp. B8(2020)</name>
    <dbReference type="NCBI Taxonomy" id="2713619"/>
    <lineage>
        <taxon>Bacteria</taxon>
        <taxon>Pseudomonadati</taxon>
        <taxon>Pseudomonadota</taxon>
        <taxon>Betaproteobacteria</taxon>
        <taxon>Burkholderiales</taxon>
        <taxon>Burkholderiaceae</taxon>
        <taxon>Burkholderia</taxon>
    </lineage>
</organism>
<name>A0A6G6CWW5_9BURK</name>
<protein>
    <submittedName>
        <fullName evidence="1">Uncharacterized protein</fullName>
    </submittedName>
</protein>
<evidence type="ECO:0000313" key="1">
    <source>
        <dbReference type="EMBL" id="QIE07351.1"/>
    </source>
</evidence>